<dbReference type="EMBL" id="UGUU01000001">
    <property type="protein sequence ID" value="SUD38206.1"/>
    <property type="molecule type" value="Genomic_DNA"/>
</dbReference>
<accession>A0A379IPY0</accession>
<proteinExistence type="predicted"/>
<organism evidence="1 2">
    <name type="scientific">Ectopseudomonas mendocina</name>
    <name type="common">Pseudomonas mendocina</name>
    <dbReference type="NCBI Taxonomy" id="300"/>
    <lineage>
        <taxon>Bacteria</taxon>
        <taxon>Pseudomonadati</taxon>
        <taxon>Pseudomonadota</taxon>
        <taxon>Gammaproteobacteria</taxon>
        <taxon>Pseudomonadales</taxon>
        <taxon>Pseudomonadaceae</taxon>
        <taxon>Ectopseudomonas</taxon>
    </lineage>
</organism>
<sequence>MSRHHDGEARVWVNDGVLCLGAAETYEVSSFLSSSARLDQNQVDLYALQVNQPSTQAWELSAAQGKKPSAVRLEPGGCIEYGQPLAGLETQVPPRPLAPGVYEVFLQASDQKNRRAWFYKRFCLAGEAGAWMVTQARREDGTQSWHCDE</sequence>
<dbReference type="OrthoDB" id="6861486at2"/>
<dbReference type="RefSeq" id="WP_115290572.1">
    <property type="nucleotide sequence ID" value="NZ_UGUU01000001.1"/>
</dbReference>
<evidence type="ECO:0000313" key="2">
    <source>
        <dbReference type="Proteomes" id="UP000254260"/>
    </source>
</evidence>
<protein>
    <submittedName>
        <fullName evidence="1">Uncharacterized protein</fullName>
    </submittedName>
</protein>
<gene>
    <name evidence="1" type="ORF">NCTC10899_00976</name>
</gene>
<name>A0A379IPY0_ECTME</name>
<dbReference type="AlphaFoldDB" id="A0A379IPY0"/>
<evidence type="ECO:0000313" key="1">
    <source>
        <dbReference type="EMBL" id="SUD38206.1"/>
    </source>
</evidence>
<dbReference type="Proteomes" id="UP000254260">
    <property type="component" value="Unassembled WGS sequence"/>
</dbReference>
<reference evidence="1 2" key="1">
    <citation type="submission" date="2018-06" db="EMBL/GenBank/DDBJ databases">
        <authorList>
            <consortium name="Pathogen Informatics"/>
            <person name="Doyle S."/>
        </authorList>
    </citation>
    <scope>NUCLEOTIDE SEQUENCE [LARGE SCALE GENOMIC DNA]</scope>
    <source>
        <strain evidence="1 2">NCTC10899</strain>
    </source>
</reference>